<accession>A0A914R205</accession>
<name>A0A914R205_PAREQ</name>
<dbReference type="InterPro" id="IPR002035">
    <property type="entry name" value="VWF_A"/>
</dbReference>
<proteinExistence type="predicted"/>
<protein>
    <recommendedName>
        <fullName evidence="1">VWFA domain-containing protein</fullName>
    </recommendedName>
</protein>
<organism evidence="2 3">
    <name type="scientific">Parascaris equorum</name>
    <name type="common">Equine roundworm</name>
    <dbReference type="NCBI Taxonomy" id="6256"/>
    <lineage>
        <taxon>Eukaryota</taxon>
        <taxon>Metazoa</taxon>
        <taxon>Ecdysozoa</taxon>
        <taxon>Nematoda</taxon>
        <taxon>Chromadorea</taxon>
        <taxon>Rhabditida</taxon>
        <taxon>Spirurina</taxon>
        <taxon>Ascaridomorpha</taxon>
        <taxon>Ascaridoidea</taxon>
        <taxon>Ascarididae</taxon>
        <taxon>Parascaris</taxon>
    </lineage>
</organism>
<dbReference type="AlphaFoldDB" id="A0A914R205"/>
<dbReference type="InterPro" id="IPR036465">
    <property type="entry name" value="vWFA_dom_sf"/>
</dbReference>
<keyword evidence="2" id="KW-1185">Reference proteome</keyword>
<dbReference type="Proteomes" id="UP000887564">
    <property type="component" value="Unplaced"/>
</dbReference>
<dbReference type="SUPFAM" id="SSF53300">
    <property type="entry name" value="vWA-like"/>
    <property type="match status" value="1"/>
</dbReference>
<sequence>MRNGDFTPTRLQCQQEAANLIMQCKLRANPENAVGILSMAELVFILLPLASFRLSALRVVTNITPSLRLQFRFGNKSFISYEGKFLIRSLA</sequence>
<feature type="domain" description="VWFA" evidence="1">
    <location>
        <begin position="1"/>
        <end position="65"/>
    </location>
</feature>
<reference evidence="3" key="1">
    <citation type="submission" date="2022-11" db="UniProtKB">
        <authorList>
            <consortium name="WormBaseParasite"/>
        </authorList>
    </citation>
    <scope>IDENTIFICATION</scope>
</reference>
<evidence type="ECO:0000313" key="2">
    <source>
        <dbReference type="Proteomes" id="UP000887564"/>
    </source>
</evidence>
<dbReference type="Pfam" id="PF13519">
    <property type="entry name" value="VWA_2"/>
    <property type="match status" value="1"/>
</dbReference>
<dbReference type="Gene3D" id="3.40.50.410">
    <property type="entry name" value="von Willebrand factor, type A domain"/>
    <property type="match status" value="1"/>
</dbReference>
<dbReference type="WBParaSite" id="PEQ_0000047201-mRNA-1">
    <property type="protein sequence ID" value="PEQ_0000047201-mRNA-1"/>
    <property type="gene ID" value="PEQ_0000047201"/>
</dbReference>
<evidence type="ECO:0000313" key="3">
    <source>
        <dbReference type="WBParaSite" id="PEQ_0000047201-mRNA-1"/>
    </source>
</evidence>
<evidence type="ECO:0000259" key="1">
    <source>
        <dbReference type="Pfam" id="PF13519"/>
    </source>
</evidence>